<dbReference type="PANTHER" id="PTHR45912">
    <property type="entry name" value="CILIA- AND FLAGELLA-ASSOCIATED PROTEIN 47"/>
    <property type="match status" value="1"/>
</dbReference>
<dbReference type="GO" id="GO:0005929">
    <property type="term" value="C:cilium"/>
    <property type="evidence" value="ECO:0007669"/>
    <property type="project" value="TreeGrafter"/>
</dbReference>
<evidence type="ECO:0000256" key="1">
    <source>
        <dbReference type="SAM" id="MobiDB-lite"/>
    </source>
</evidence>
<dbReference type="InterPro" id="IPR036872">
    <property type="entry name" value="CH_dom_sf"/>
</dbReference>
<name>A0A2K6N2M6_RHIBE</name>
<dbReference type="Proteomes" id="UP000233180">
    <property type="component" value="Unassembled WGS sequence"/>
</dbReference>
<dbReference type="OMA" id="VPSERWI"/>
<protein>
    <recommendedName>
        <fullName evidence="2">Cilia- and flagella-associated protein 47 domain-containing protein</fullName>
    </recommendedName>
</protein>
<dbReference type="GeneTree" id="ENSGT00940000163254"/>
<dbReference type="InterPro" id="IPR056343">
    <property type="entry name" value="CFAP47_dom"/>
</dbReference>
<feature type="domain" description="Cilia- and flagella-associated protein 47" evidence="2">
    <location>
        <begin position="129"/>
        <end position="223"/>
    </location>
</feature>
<dbReference type="PANTHER" id="PTHR45912:SF3">
    <property type="entry name" value="CILIA- AND FLAGELLA-ASSOCIATED PROTEIN 47"/>
    <property type="match status" value="1"/>
</dbReference>
<proteinExistence type="predicted"/>
<feature type="region of interest" description="Disordered" evidence="1">
    <location>
        <begin position="22"/>
        <end position="50"/>
    </location>
</feature>
<dbReference type="Pfam" id="PF24529">
    <property type="entry name" value="CFAP47"/>
    <property type="match status" value="1"/>
</dbReference>
<dbReference type="SUPFAM" id="SSF47576">
    <property type="entry name" value="Calponin-homology domain, CH-domain"/>
    <property type="match status" value="1"/>
</dbReference>
<sequence>MAIHLDKQNIILKNDKDEYLSKTRDGVLPPYQDAKSPRPASVKKTHTTSKFNDAEPAKGNLFIGVEVLPENLHLDEKSQFKTHHFQEIFSHRDVYKMQLYSSTSPPQKFSRQNDFSKFNKTIYDVLQSLPVDNHEKRVIQLHLQHSSLLYFLSAQGGCISHVLPEFYYKRWIRSSTNTMPESSCTPKKKCSIVIEMSKFETWSKRAWTDVFLQTYKVFVLSRVVPYCSNNMPPNYVQNTAKVNPCFASSNIYSDSERILLSWMNVNYENTRHVIWKNCHKDVIPSERWIVNFDEDLSDGLVFATQLGAYCSFLVRVIVMHNDLLLFEKT</sequence>
<evidence type="ECO:0000313" key="3">
    <source>
        <dbReference type="Ensembl" id="ENSRBIP00000042280.1"/>
    </source>
</evidence>
<keyword evidence="4" id="KW-1185">Reference proteome</keyword>
<dbReference type="Ensembl" id="ENSRBIT00000066323.1">
    <property type="protein sequence ID" value="ENSRBIP00000042280.1"/>
    <property type="gene ID" value="ENSRBIG00000044434.1"/>
</dbReference>
<reference evidence="3 4" key="1">
    <citation type="submission" date="2016-06" db="EMBL/GenBank/DDBJ databases">
        <title>Genome of Rhinopithecus bieti.</title>
        <authorList>
            <person name="Wu"/>
            <person name="C.-I. and Zhang"/>
            <person name="Y."/>
        </authorList>
    </citation>
    <scope>NUCLEOTIDE SEQUENCE</scope>
</reference>
<evidence type="ECO:0000259" key="2">
    <source>
        <dbReference type="Pfam" id="PF24529"/>
    </source>
</evidence>
<accession>A0A2K6N2M6</accession>
<evidence type="ECO:0000313" key="4">
    <source>
        <dbReference type="Proteomes" id="UP000233180"/>
    </source>
</evidence>
<reference evidence="3" key="3">
    <citation type="submission" date="2025-09" db="UniProtKB">
        <authorList>
            <consortium name="Ensembl"/>
        </authorList>
    </citation>
    <scope>IDENTIFICATION</scope>
</reference>
<reference evidence="3" key="2">
    <citation type="submission" date="2025-08" db="UniProtKB">
        <authorList>
            <consortium name="Ensembl"/>
        </authorList>
    </citation>
    <scope>IDENTIFICATION</scope>
</reference>
<organism evidence="3 4">
    <name type="scientific">Rhinopithecus bieti</name>
    <name type="common">Black snub-nosed monkey</name>
    <name type="synonym">Pygathrix bieti</name>
    <dbReference type="NCBI Taxonomy" id="61621"/>
    <lineage>
        <taxon>Eukaryota</taxon>
        <taxon>Metazoa</taxon>
        <taxon>Chordata</taxon>
        <taxon>Craniata</taxon>
        <taxon>Vertebrata</taxon>
        <taxon>Euteleostomi</taxon>
        <taxon>Mammalia</taxon>
        <taxon>Eutheria</taxon>
        <taxon>Euarchontoglires</taxon>
        <taxon>Primates</taxon>
        <taxon>Haplorrhini</taxon>
        <taxon>Catarrhini</taxon>
        <taxon>Cercopithecidae</taxon>
        <taxon>Colobinae</taxon>
        <taxon>Rhinopithecus</taxon>
    </lineage>
</organism>
<dbReference type="AlphaFoldDB" id="A0A2K6N2M6"/>
<dbReference type="GO" id="GO:0007288">
    <property type="term" value="P:sperm axoneme assembly"/>
    <property type="evidence" value="ECO:0007669"/>
    <property type="project" value="TreeGrafter"/>
</dbReference>